<dbReference type="PANTHER" id="PTHR10127">
    <property type="entry name" value="DISCOIDIN, CUB, EGF, LAMININ , AND ZINC METALLOPROTEASE DOMAIN CONTAINING"/>
    <property type="match status" value="1"/>
</dbReference>
<dbReference type="Gene3D" id="3.40.390.10">
    <property type="entry name" value="Collagenase (Catalytic Domain)"/>
    <property type="match status" value="1"/>
</dbReference>
<dbReference type="FunFam" id="3.40.390.10:FF:000015">
    <property type="entry name" value="Meprin A subunit"/>
    <property type="match status" value="1"/>
</dbReference>
<dbReference type="Gene3D" id="1.10.10.1940">
    <property type="match status" value="1"/>
</dbReference>
<comment type="caution">
    <text evidence="11">Lacks conserved residue(s) required for the propagation of feature annotation.</text>
</comment>
<evidence type="ECO:0000256" key="5">
    <source>
        <dbReference type="ARBA" id="ARBA00022801"/>
    </source>
</evidence>
<dbReference type="InterPro" id="IPR003582">
    <property type="entry name" value="ShKT_dom"/>
</dbReference>
<reference evidence="17" key="1">
    <citation type="submission" date="2017-02" db="UniProtKB">
        <authorList>
            <consortium name="WormBaseParasite"/>
        </authorList>
    </citation>
    <scope>IDENTIFICATION</scope>
</reference>
<dbReference type="CDD" id="cd04280">
    <property type="entry name" value="ZnMc_astacin_like"/>
    <property type="match status" value="1"/>
</dbReference>
<keyword evidence="9" id="KW-1015">Disulfide bond</keyword>
<keyword evidence="3 12" id="KW-0479">Metal-binding</keyword>
<dbReference type="EC" id="3.4.24.-" evidence="13"/>
<comment type="cofactor">
    <cofactor evidence="12 13">
        <name>Zn(2+)</name>
        <dbReference type="ChEBI" id="CHEBI:29105"/>
    </cofactor>
    <text evidence="12 13">Binds 1 zinc ion per subunit.</text>
</comment>
<organism evidence="16 17">
    <name type="scientific">Ascaris lumbricoides</name>
    <name type="common">Giant roundworm</name>
    <dbReference type="NCBI Taxonomy" id="6252"/>
    <lineage>
        <taxon>Eukaryota</taxon>
        <taxon>Metazoa</taxon>
        <taxon>Ecdysozoa</taxon>
        <taxon>Nematoda</taxon>
        <taxon>Chromadorea</taxon>
        <taxon>Rhabditida</taxon>
        <taxon>Spirurina</taxon>
        <taxon>Ascaridomorpha</taxon>
        <taxon>Ascaridoidea</taxon>
        <taxon>Ascarididae</taxon>
        <taxon>Ascaris</taxon>
    </lineage>
</organism>
<evidence type="ECO:0000256" key="13">
    <source>
        <dbReference type="RuleBase" id="RU361183"/>
    </source>
</evidence>
<name>A0A0M3I3I0_ASCLU</name>
<feature type="binding site" evidence="12">
    <location>
        <position position="174"/>
    </location>
    <ligand>
        <name>Zn(2+)</name>
        <dbReference type="ChEBI" id="CHEBI:29105"/>
        <note>catalytic</note>
    </ligand>
</feature>
<evidence type="ECO:0000256" key="2">
    <source>
        <dbReference type="ARBA" id="ARBA00022670"/>
    </source>
</evidence>
<dbReference type="GO" id="GO:0004222">
    <property type="term" value="F:metalloendopeptidase activity"/>
    <property type="evidence" value="ECO:0007669"/>
    <property type="project" value="UniProtKB-UniRule"/>
</dbReference>
<dbReference type="InterPro" id="IPR024079">
    <property type="entry name" value="MetalloPept_cat_dom_sf"/>
</dbReference>
<evidence type="ECO:0000256" key="10">
    <source>
        <dbReference type="ARBA" id="ARBA00023180"/>
    </source>
</evidence>
<feature type="active site" evidence="12">
    <location>
        <position position="165"/>
    </location>
</feature>
<evidence type="ECO:0000256" key="7">
    <source>
        <dbReference type="ARBA" id="ARBA00023049"/>
    </source>
</evidence>
<sequence length="353" mass="40410">MYNSNRFEGDIGDVIDRTPRLTFNNHTTLHKIYKFQLLKLDVLDFANAGLSSQNMARFIGSSSGTSVVGVMRNAVRQSYQRWPNARIPYTISTQYTSWSRAKIAEAFEDYAKFTCITFTPKTYEDRDYIHIFPDDGCYSMVGRVGGRQEVSLASGCLEKGIIIHELMHAVGFFHEQSRADRDDYVTILWENIEDGLSDQFDKYSLRVIDHLGAQYDYSSIMHYAATAFSKNGRNTIEPKQAGVIIGQRRGFSETDIYKINQLYKCPSTQTAPQSACEDRLDSCYILSLLGQCEWGFSTRFMRKNCARTCGKCTDESCVDRRSWCEEWANSGMCNSWFHSDYMHRKCARSCGLC</sequence>
<dbReference type="SMART" id="SM00254">
    <property type="entry name" value="ShKT"/>
    <property type="match status" value="2"/>
</dbReference>
<keyword evidence="5 12" id="KW-0378">Hydrolase</keyword>
<protein>
    <recommendedName>
        <fullName evidence="13">Metalloendopeptidase</fullName>
        <ecNumber evidence="13">3.4.24.-</ecNumber>
    </recommendedName>
</protein>
<dbReference type="Proteomes" id="UP000036681">
    <property type="component" value="Unplaced"/>
</dbReference>
<keyword evidence="16" id="KW-1185">Reference proteome</keyword>
<dbReference type="PRINTS" id="PR00480">
    <property type="entry name" value="ASTACIN"/>
</dbReference>
<evidence type="ECO:0000256" key="3">
    <source>
        <dbReference type="ARBA" id="ARBA00022723"/>
    </source>
</evidence>
<dbReference type="PROSITE" id="PS51670">
    <property type="entry name" value="SHKT"/>
    <property type="match status" value="1"/>
</dbReference>
<proteinExistence type="predicted"/>
<accession>A0A0M3I3I0</accession>
<feature type="binding site" evidence="12">
    <location>
        <position position="164"/>
    </location>
    <ligand>
        <name>Zn(2+)</name>
        <dbReference type="ChEBI" id="CHEBI:29105"/>
        <note>catalytic</note>
    </ligand>
</feature>
<dbReference type="InterPro" id="IPR006026">
    <property type="entry name" value="Peptidase_Metallo"/>
</dbReference>
<dbReference type="InterPro" id="IPR034035">
    <property type="entry name" value="Astacin-like_dom"/>
</dbReference>
<evidence type="ECO:0000256" key="4">
    <source>
        <dbReference type="ARBA" id="ARBA00022729"/>
    </source>
</evidence>
<feature type="domain" description="Peptidase M12A" evidence="15">
    <location>
        <begin position="73"/>
        <end position="266"/>
    </location>
</feature>
<dbReference type="PANTHER" id="PTHR10127:SF798">
    <property type="entry name" value="ZINC METALLOPROTEINASE NAS-1"/>
    <property type="match status" value="1"/>
</dbReference>
<feature type="binding site" evidence="12">
    <location>
        <position position="168"/>
    </location>
    <ligand>
        <name>Zn(2+)</name>
        <dbReference type="ChEBI" id="CHEBI:29105"/>
        <note>catalytic</note>
    </ligand>
</feature>
<dbReference type="PROSITE" id="PS51864">
    <property type="entry name" value="ASTACIN"/>
    <property type="match status" value="1"/>
</dbReference>
<evidence type="ECO:0000256" key="6">
    <source>
        <dbReference type="ARBA" id="ARBA00022833"/>
    </source>
</evidence>
<dbReference type="WBParaSite" id="ALUE_0001120201-mRNA-1">
    <property type="protein sequence ID" value="ALUE_0001120201-mRNA-1"/>
    <property type="gene ID" value="ALUE_0001120201"/>
</dbReference>
<comment type="function">
    <text evidence="1">Metalloprotease.</text>
</comment>
<dbReference type="Pfam" id="PF01400">
    <property type="entry name" value="Astacin"/>
    <property type="match status" value="1"/>
</dbReference>
<dbReference type="SMART" id="SM00235">
    <property type="entry name" value="ZnMc"/>
    <property type="match status" value="1"/>
</dbReference>
<dbReference type="InterPro" id="IPR001506">
    <property type="entry name" value="Peptidase_M12A"/>
</dbReference>
<evidence type="ECO:0000313" key="17">
    <source>
        <dbReference type="WBParaSite" id="ALUE_0001120201-mRNA-1"/>
    </source>
</evidence>
<keyword evidence="10" id="KW-0325">Glycoprotein</keyword>
<keyword evidence="2 12" id="KW-0645">Protease</keyword>
<dbReference type="Pfam" id="PF01549">
    <property type="entry name" value="ShK"/>
    <property type="match status" value="2"/>
</dbReference>
<keyword evidence="8" id="KW-0865">Zymogen</keyword>
<keyword evidence="7 12" id="KW-0482">Metalloprotease</keyword>
<evidence type="ECO:0000256" key="1">
    <source>
        <dbReference type="ARBA" id="ARBA00002657"/>
    </source>
</evidence>
<keyword evidence="6 12" id="KW-0862">Zinc</keyword>
<dbReference type="SUPFAM" id="SSF55486">
    <property type="entry name" value="Metalloproteases ('zincins'), catalytic domain"/>
    <property type="match status" value="1"/>
</dbReference>
<evidence type="ECO:0000256" key="11">
    <source>
        <dbReference type="PROSITE-ProRule" id="PRU01005"/>
    </source>
</evidence>
<dbReference type="GO" id="GO:0008270">
    <property type="term" value="F:zinc ion binding"/>
    <property type="evidence" value="ECO:0007669"/>
    <property type="project" value="UniProtKB-UniRule"/>
</dbReference>
<evidence type="ECO:0000259" key="14">
    <source>
        <dbReference type="PROSITE" id="PS51670"/>
    </source>
</evidence>
<evidence type="ECO:0000256" key="8">
    <source>
        <dbReference type="ARBA" id="ARBA00023145"/>
    </source>
</evidence>
<keyword evidence="4" id="KW-0732">Signal</keyword>
<evidence type="ECO:0000313" key="16">
    <source>
        <dbReference type="Proteomes" id="UP000036681"/>
    </source>
</evidence>
<dbReference type="AlphaFoldDB" id="A0A0M3I3I0"/>
<evidence type="ECO:0000259" key="15">
    <source>
        <dbReference type="PROSITE" id="PS51864"/>
    </source>
</evidence>
<dbReference type="GO" id="GO:0006508">
    <property type="term" value="P:proteolysis"/>
    <property type="evidence" value="ECO:0007669"/>
    <property type="project" value="UniProtKB-KW"/>
</dbReference>
<feature type="domain" description="ShKT" evidence="14">
    <location>
        <begin position="312"/>
        <end position="353"/>
    </location>
</feature>
<evidence type="ECO:0000256" key="9">
    <source>
        <dbReference type="ARBA" id="ARBA00023157"/>
    </source>
</evidence>
<evidence type="ECO:0000256" key="12">
    <source>
        <dbReference type="PROSITE-ProRule" id="PRU01211"/>
    </source>
</evidence>